<feature type="domain" description="B3/B4 tRNA-binding" evidence="2">
    <location>
        <begin position="93"/>
        <end position="240"/>
    </location>
</feature>
<dbReference type="GO" id="GO:0003723">
    <property type="term" value="F:RNA binding"/>
    <property type="evidence" value="ECO:0007669"/>
    <property type="project" value="InterPro"/>
</dbReference>
<dbReference type="GO" id="GO:0004826">
    <property type="term" value="F:phenylalanine-tRNA ligase activity"/>
    <property type="evidence" value="ECO:0007669"/>
    <property type="project" value="InterPro"/>
</dbReference>
<dbReference type="SUPFAM" id="SSF56037">
    <property type="entry name" value="PheT/TilS domain"/>
    <property type="match status" value="1"/>
</dbReference>
<dbReference type="EMBL" id="JADOUA010000001">
    <property type="protein sequence ID" value="MBG6090562.1"/>
    <property type="molecule type" value="Genomic_DNA"/>
</dbReference>
<dbReference type="RefSeq" id="WP_197013010.1">
    <property type="nucleotide sequence ID" value="NZ_JADOUA010000001.1"/>
</dbReference>
<dbReference type="InterPro" id="IPR020825">
    <property type="entry name" value="Phe-tRNA_synthase-like_B3/B4"/>
</dbReference>
<evidence type="ECO:0000256" key="1">
    <source>
        <dbReference type="SAM" id="MobiDB-lite"/>
    </source>
</evidence>
<dbReference type="Gene3D" id="3.50.40.10">
    <property type="entry name" value="Phenylalanyl-trna Synthetase, Chain B, domain 3"/>
    <property type="match status" value="1"/>
</dbReference>
<dbReference type="PANTHER" id="PTHR39209">
    <property type="match status" value="1"/>
</dbReference>
<evidence type="ECO:0000313" key="3">
    <source>
        <dbReference type="EMBL" id="MBG6090562.1"/>
    </source>
</evidence>
<proteinExistence type="predicted"/>
<gene>
    <name evidence="3" type="ORF">IW256_004675</name>
</gene>
<reference evidence="3" key="1">
    <citation type="submission" date="2020-11" db="EMBL/GenBank/DDBJ databases">
        <title>Sequencing the genomes of 1000 actinobacteria strains.</title>
        <authorList>
            <person name="Klenk H.-P."/>
        </authorList>
    </citation>
    <scope>NUCLEOTIDE SEQUENCE</scope>
    <source>
        <strain evidence="3">DSM 43175</strain>
    </source>
</reference>
<dbReference type="SMART" id="SM00873">
    <property type="entry name" value="B3_4"/>
    <property type="match status" value="1"/>
</dbReference>
<dbReference type="Proteomes" id="UP000614047">
    <property type="component" value="Unassembled WGS sequence"/>
</dbReference>
<protein>
    <submittedName>
        <fullName evidence="3">DNA/RNA-binding domain of Phe-tRNA-synthetase-like protein</fullName>
    </submittedName>
</protein>
<dbReference type="Pfam" id="PF03483">
    <property type="entry name" value="B3_4"/>
    <property type="match status" value="1"/>
</dbReference>
<comment type="caution">
    <text evidence="3">The sequence shown here is derived from an EMBL/GenBank/DDBJ whole genome shotgun (WGS) entry which is preliminary data.</text>
</comment>
<dbReference type="InterPro" id="IPR005146">
    <property type="entry name" value="B3/B4_tRNA-bd"/>
</dbReference>
<feature type="compositionally biased region" description="Low complexity" evidence="1">
    <location>
        <begin position="35"/>
        <end position="53"/>
    </location>
</feature>
<accession>A0A931DJI0</accession>
<evidence type="ECO:0000259" key="2">
    <source>
        <dbReference type="SMART" id="SM00873"/>
    </source>
</evidence>
<feature type="region of interest" description="Disordered" evidence="1">
    <location>
        <begin position="35"/>
        <end position="65"/>
    </location>
</feature>
<name>A0A931DJI0_9ACTN</name>
<keyword evidence="4" id="KW-1185">Reference proteome</keyword>
<sequence length="250" mass="25921">MGQDLMITIDPALRAAAPRLRLGVITGRVGAAAPAASSGNAAGNASGAPPGDSSGDRPGGASAGALDAAVEREVARVTAELELGEVAAAPEPAALRRAYRALGRDPQRYRGSAEALLRRVLRGQGLYRINPVVDVNNLVSLRSTCAVGTYDLDAVEGDVTFRPGGEESYQAIGKGALKLAGLPVFADARGPFGSPTSDSERTMIRPGTERIVMVVIAFAGGDPWPRWRDFAVAALREFAGGRDLETSLVT</sequence>
<evidence type="ECO:0000313" key="4">
    <source>
        <dbReference type="Proteomes" id="UP000614047"/>
    </source>
</evidence>
<organism evidence="3 4">
    <name type="scientific">Actinomadura viridis</name>
    <dbReference type="NCBI Taxonomy" id="58110"/>
    <lineage>
        <taxon>Bacteria</taxon>
        <taxon>Bacillati</taxon>
        <taxon>Actinomycetota</taxon>
        <taxon>Actinomycetes</taxon>
        <taxon>Streptosporangiales</taxon>
        <taxon>Thermomonosporaceae</taxon>
        <taxon>Actinomadura</taxon>
    </lineage>
</organism>
<dbReference type="AlphaFoldDB" id="A0A931DJI0"/>
<dbReference type="PANTHER" id="PTHR39209:SF2">
    <property type="entry name" value="CYTOPLASMIC PROTEIN"/>
    <property type="match status" value="1"/>
</dbReference>